<dbReference type="Pfam" id="PF10184">
    <property type="entry name" value="DUF2358"/>
    <property type="match status" value="1"/>
</dbReference>
<organism evidence="1 2">
    <name type="scientific">Coccomyxa viridis</name>
    <dbReference type="NCBI Taxonomy" id="1274662"/>
    <lineage>
        <taxon>Eukaryota</taxon>
        <taxon>Viridiplantae</taxon>
        <taxon>Chlorophyta</taxon>
        <taxon>core chlorophytes</taxon>
        <taxon>Trebouxiophyceae</taxon>
        <taxon>Trebouxiophyceae incertae sedis</taxon>
        <taxon>Coccomyxaceae</taxon>
        <taxon>Coccomyxa</taxon>
    </lineage>
</organism>
<protein>
    <submittedName>
        <fullName evidence="1">G12592 protein</fullName>
    </submittedName>
</protein>
<evidence type="ECO:0000313" key="1">
    <source>
        <dbReference type="EMBL" id="CAL5229294.1"/>
    </source>
</evidence>
<gene>
    <name evidence="1" type="primary">g12592</name>
    <name evidence="1" type="ORF">VP750_LOCUS11200</name>
</gene>
<comment type="caution">
    <text evidence="1">The sequence shown here is derived from an EMBL/GenBank/DDBJ whole genome shotgun (WGS) entry which is preliminary data.</text>
</comment>
<sequence>MLAFVKRPVSRIWAHVLPAAAKQPEGNPIVRAGVSGLTALLEALGIGRRAQDAQEPVRRLDRVQPGDIAAIMDRIRTDYEEHAYFVTGDIWEGIYADDCFFGDPTVSFTGLQKWRKNLQLLVPFLIDPGIELFSLSELDALASSNNSAQKLKADWRLTAYLKLPWKPFIDINGSTEYTLDPMNQQVVRHIESWSVSGTEAILQILKPSPGPRRRPEE</sequence>
<accession>A0ABP1GAQ1</accession>
<dbReference type="InterPro" id="IPR018790">
    <property type="entry name" value="DUF2358"/>
</dbReference>
<dbReference type="Proteomes" id="UP001497392">
    <property type="component" value="Unassembled WGS sequence"/>
</dbReference>
<dbReference type="EMBL" id="CAXHTA020000020">
    <property type="protein sequence ID" value="CAL5229294.1"/>
    <property type="molecule type" value="Genomic_DNA"/>
</dbReference>
<reference evidence="1 2" key="1">
    <citation type="submission" date="2024-06" db="EMBL/GenBank/DDBJ databases">
        <authorList>
            <person name="Kraege A."/>
            <person name="Thomma B."/>
        </authorList>
    </citation>
    <scope>NUCLEOTIDE SEQUENCE [LARGE SCALE GENOMIC DNA]</scope>
</reference>
<name>A0ABP1GAQ1_9CHLO</name>
<keyword evidence="2" id="KW-1185">Reference proteome</keyword>
<dbReference type="PANTHER" id="PTHR34123">
    <property type="entry name" value="OS04G0578200 PROTEIN"/>
    <property type="match status" value="1"/>
</dbReference>
<evidence type="ECO:0000313" key="2">
    <source>
        <dbReference type="Proteomes" id="UP001497392"/>
    </source>
</evidence>
<dbReference type="PANTHER" id="PTHR34123:SF4">
    <property type="entry name" value="PHOSPHORIBOSYLTRANSFERASE-LIKE PROTEIN, PUTATIVE (DUF2358)-RELATED"/>
    <property type="match status" value="1"/>
</dbReference>
<proteinExistence type="predicted"/>